<keyword evidence="5 7" id="KW-1133">Transmembrane helix</keyword>
<feature type="transmembrane region" description="Helical" evidence="7">
    <location>
        <begin position="370"/>
        <end position="390"/>
    </location>
</feature>
<dbReference type="InterPro" id="IPR005828">
    <property type="entry name" value="MFS_sugar_transport-like"/>
</dbReference>
<evidence type="ECO:0000256" key="5">
    <source>
        <dbReference type="ARBA" id="ARBA00022989"/>
    </source>
</evidence>
<feature type="transmembrane region" description="Helical" evidence="7">
    <location>
        <begin position="347"/>
        <end position="364"/>
    </location>
</feature>
<comment type="subcellular location">
    <subcellularLocation>
        <location evidence="1">Membrane</location>
        <topology evidence="1">Multi-pass membrane protein</topology>
    </subcellularLocation>
</comment>
<organism evidence="9 10">
    <name type="scientific">Trichonephila inaurata madagascariensis</name>
    <dbReference type="NCBI Taxonomy" id="2747483"/>
    <lineage>
        <taxon>Eukaryota</taxon>
        <taxon>Metazoa</taxon>
        <taxon>Ecdysozoa</taxon>
        <taxon>Arthropoda</taxon>
        <taxon>Chelicerata</taxon>
        <taxon>Arachnida</taxon>
        <taxon>Araneae</taxon>
        <taxon>Araneomorphae</taxon>
        <taxon>Entelegynae</taxon>
        <taxon>Araneoidea</taxon>
        <taxon>Nephilidae</taxon>
        <taxon>Trichonephila</taxon>
        <taxon>Trichonephila inaurata</taxon>
    </lineage>
</organism>
<dbReference type="OrthoDB" id="4139357at2759"/>
<dbReference type="GO" id="GO:0022857">
    <property type="term" value="F:transmembrane transporter activity"/>
    <property type="evidence" value="ECO:0007669"/>
    <property type="project" value="InterPro"/>
</dbReference>
<dbReference type="EMBL" id="BMAV01008309">
    <property type="protein sequence ID" value="GFY51774.1"/>
    <property type="molecule type" value="Genomic_DNA"/>
</dbReference>
<dbReference type="Gene3D" id="1.20.1250.20">
    <property type="entry name" value="MFS general substrate transporter like domains"/>
    <property type="match status" value="2"/>
</dbReference>
<feature type="transmembrane region" description="Helical" evidence="7">
    <location>
        <begin position="676"/>
        <end position="697"/>
    </location>
</feature>
<feature type="transmembrane region" description="Helical" evidence="7">
    <location>
        <begin position="322"/>
        <end position="340"/>
    </location>
</feature>
<evidence type="ECO:0000313" key="10">
    <source>
        <dbReference type="Proteomes" id="UP000886998"/>
    </source>
</evidence>
<comment type="caution">
    <text evidence="9">The sequence shown here is derived from an EMBL/GenBank/DDBJ whole genome shotgun (WGS) entry which is preliminary data.</text>
</comment>
<dbReference type="InterPro" id="IPR036259">
    <property type="entry name" value="MFS_trans_sf"/>
</dbReference>
<keyword evidence="3" id="KW-0813">Transport</keyword>
<feature type="transmembrane region" description="Helical" evidence="7">
    <location>
        <begin position="612"/>
        <end position="634"/>
    </location>
</feature>
<feature type="transmembrane region" description="Helical" evidence="7">
    <location>
        <begin position="563"/>
        <end position="581"/>
    </location>
</feature>
<feature type="transmembrane region" description="Helical" evidence="7">
    <location>
        <begin position="503"/>
        <end position="526"/>
    </location>
</feature>
<protein>
    <submittedName>
        <fullName evidence="9">Synaptic vesicle 2-related protein</fullName>
    </submittedName>
</protein>
<evidence type="ECO:0000313" key="9">
    <source>
        <dbReference type="EMBL" id="GFY51774.1"/>
    </source>
</evidence>
<dbReference type="Proteomes" id="UP000886998">
    <property type="component" value="Unassembled WGS sequence"/>
</dbReference>
<dbReference type="SUPFAM" id="SSF103473">
    <property type="entry name" value="MFS general substrate transporter"/>
    <property type="match status" value="2"/>
</dbReference>
<dbReference type="PROSITE" id="PS50850">
    <property type="entry name" value="MFS"/>
    <property type="match status" value="1"/>
</dbReference>
<gene>
    <name evidence="9" type="primary">SVOP</name>
    <name evidence="9" type="ORF">TNIN_97341</name>
</gene>
<feature type="transmembrane region" description="Helical" evidence="7">
    <location>
        <begin position="262"/>
        <end position="285"/>
    </location>
</feature>
<name>A0A8X6XEH9_9ARAC</name>
<keyword evidence="10" id="KW-1185">Reference proteome</keyword>
<evidence type="ECO:0000256" key="3">
    <source>
        <dbReference type="ARBA" id="ARBA00022448"/>
    </source>
</evidence>
<evidence type="ECO:0000256" key="7">
    <source>
        <dbReference type="SAM" id="Phobius"/>
    </source>
</evidence>
<comment type="similarity">
    <text evidence="2">Belongs to the major facilitator superfamily.</text>
</comment>
<evidence type="ECO:0000256" key="4">
    <source>
        <dbReference type="ARBA" id="ARBA00022692"/>
    </source>
</evidence>
<feature type="transmembrane region" description="Helical" evidence="7">
    <location>
        <begin position="397"/>
        <end position="414"/>
    </location>
</feature>
<feature type="transmembrane region" description="Helical" evidence="7">
    <location>
        <begin position="646"/>
        <end position="670"/>
    </location>
</feature>
<evidence type="ECO:0000259" key="8">
    <source>
        <dbReference type="PROSITE" id="PS50850"/>
    </source>
</evidence>
<feature type="transmembrane region" description="Helical" evidence="7">
    <location>
        <begin position="151"/>
        <end position="173"/>
    </location>
</feature>
<dbReference type="PANTHER" id="PTHR23511:SF5">
    <property type="entry name" value="MAJOR FACILITATOR-TYPE TRANSPORTER HXNZ-RELATED"/>
    <property type="match status" value="1"/>
</dbReference>
<dbReference type="AlphaFoldDB" id="A0A8X6XEH9"/>
<sequence length="713" mass="80151">MNEIAILSPNILFRNKYSPMMQTSMNSGEFVDITYTVDDVVNKAGYGKFQIRLLILAGLGWAVFAGFAIGSVVLGIVADKFGRKKALGVSAIILFIVGIGNAFVPSFLWMVVCRAIIGIALGGVNQGDLPVFWKLFNLICEELRVQKAIDLIYDIYFWSLGSCIVILLSWVVMEYLNSWRFLIGFISLPCLLVIISYKWYPESARYYLVSGQYDRAVDTLQKLSNMNGVDLPSGRLLQVKTQEKRGDLKYLLCKEYRITSLLLWYIWFASAFSAYGVFFVSPVIIQNGFLGTTDNSTLENSFEDPSHVIPCLKFTNQNFIDLLWTSAAEFPGLLVFTFLAEKCRRKVLVSGSCIISGILLLLLLLRTQKIVILLILFASRGIMISVLQLVYIVTLEYFWSLGSCIVILLSWVVMEYLNSWRFLIGFISLPCLLVIISYKWYPESARYYLVSGQYERAVDTLQKLSNMNGVDLPSGRLLHVKTQEKRGDLKYLLCKEYRITSLLLWYIWFASAFSAYGVFFVSPVIIQNGFLGTTDNSTLENSFEDSSHVIPCLKFTNQNFIDLLWTSAAEFPGLLVFTFLAEKCRRKVLVSGSCIISGILLLLLLLRTQKIVILLILFASRGIMISVLQLVYIVTLEAYPTTFRSIGIGCGNFFSKIGGITIPYVAQVLVIENPTAAMGLISGIIFLAGIAAVFLPFETKGARMKEGFHQNEE</sequence>
<keyword evidence="4 7" id="KW-0812">Transmembrane</keyword>
<reference evidence="9" key="1">
    <citation type="submission" date="2020-08" db="EMBL/GenBank/DDBJ databases">
        <title>Multicomponent nature underlies the extraordinary mechanical properties of spider dragline silk.</title>
        <authorList>
            <person name="Kono N."/>
            <person name="Nakamura H."/>
            <person name="Mori M."/>
            <person name="Yoshida Y."/>
            <person name="Ohtoshi R."/>
            <person name="Malay A.D."/>
            <person name="Moran D.A.P."/>
            <person name="Tomita M."/>
            <person name="Numata K."/>
            <person name="Arakawa K."/>
        </authorList>
    </citation>
    <scope>NUCLEOTIDE SEQUENCE</scope>
</reference>
<dbReference type="InterPro" id="IPR020846">
    <property type="entry name" value="MFS_dom"/>
</dbReference>
<evidence type="ECO:0000256" key="1">
    <source>
        <dbReference type="ARBA" id="ARBA00004141"/>
    </source>
</evidence>
<feature type="transmembrane region" description="Helical" evidence="7">
    <location>
        <begin position="89"/>
        <end position="112"/>
    </location>
</feature>
<evidence type="ECO:0000256" key="2">
    <source>
        <dbReference type="ARBA" id="ARBA00008335"/>
    </source>
</evidence>
<dbReference type="Pfam" id="PF00083">
    <property type="entry name" value="Sugar_tr"/>
    <property type="match status" value="2"/>
</dbReference>
<evidence type="ECO:0000256" key="6">
    <source>
        <dbReference type="ARBA" id="ARBA00023136"/>
    </source>
</evidence>
<dbReference type="InterPro" id="IPR005829">
    <property type="entry name" value="Sugar_transporter_CS"/>
</dbReference>
<keyword evidence="6 7" id="KW-0472">Membrane</keyword>
<feature type="transmembrane region" description="Helical" evidence="7">
    <location>
        <begin position="588"/>
        <end position="606"/>
    </location>
</feature>
<proteinExistence type="inferred from homology"/>
<dbReference type="GO" id="GO:0016020">
    <property type="term" value="C:membrane"/>
    <property type="evidence" value="ECO:0007669"/>
    <property type="project" value="UniProtKB-SubCell"/>
</dbReference>
<feature type="transmembrane region" description="Helical" evidence="7">
    <location>
        <begin position="53"/>
        <end position="77"/>
    </location>
</feature>
<dbReference type="PANTHER" id="PTHR23511">
    <property type="entry name" value="SYNAPTIC VESICLE GLYCOPROTEIN 2"/>
    <property type="match status" value="1"/>
</dbReference>
<feature type="transmembrane region" description="Helical" evidence="7">
    <location>
        <begin position="420"/>
        <end position="441"/>
    </location>
</feature>
<feature type="domain" description="Major facilitator superfamily (MFS) profile" evidence="8">
    <location>
        <begin position="1"/>
        <end position="700"/>
    </location>
</feature>
<dbReference type="PROSITE" id="PS00216">
    <property type="entry name" value="SUGAR_TRANSPORT_1"/>
    <property type="match status" value="1"/>
</dbReference>
<feature type="transmembrane region" description="Helical" evidence="7">
    <location>
        <begin position="179"/>
        <end position="200"/>
    </location>
</feature>
<accession>A0A8X6XEH9</accession>